<dbReference type="SMART" id="SM00066">
    <property type="entry name" value="GAL4"/>
    <property type="match status" value="1"/>
</dbReference>
<dbReference type="Gene3D" id="4.10.240.10">
    <property type="entry name" value="Zn(2)-C6 fungal-type DNA-binding domain"/>
    <property type="match status" value="1"/>
</dbReference>
<dbReference type="PROSITE" id="PS00463">
    <property type="entry name" value="ZN2_CY6_FUNGAL_1"/>
    <property type="match status" value="1"/>
</dbReference>
<keyword evidence="2" id="KW-0539">Nucleus</keyword>
<comment type="caution">
    <text evidence="4">The sequence shown here is derived from an EMBL/GenBank/DDBJ whole genome shotgun (WGS) entry which is preliminary data.</text>
</comment>
<dbReference type="CDD" id="cd00067">
    <property type="entry name" value="GAL4"/>
    <property type="match status" value="1"/>
</dbReference>
<organism evidence="4 5">
    <name type="scientific">Rhizoctonia solani 123E</name>
    <dbReference type="NCBI Taxonomy" id="1423351"/>
    <lineage>
        <taxon>Eukaryota</taxon>
        <taxon>Fungi</taxon>
        <taxon>Dikarya</taxon>
        <taxon>Basidiomycota</taxon>
        <taxon>Agaricomycotina</taxon>
        <taxon>Agaricomycetes</taxon>
        <taxon>Cantharellales</taxon>
        <taxon>Ceratobasidiaceae</taxon>
        <taxon>Rhizoctonia</taxon>
    </lineage>
</organism>
<dbReference type="SUPFAM" id="SSF57701">
    <property type="entry name" value="Zn2/Cys6 DNA-binding domain"/>
    <property type="match status" value="1"/>
</dbReference>
<keyword evidence="5" id="KW-1185">Reference proteome</keyword>
<dbReference type="GO" id="GO:0008270">
    <property type="term" value="F:zinc ion binding"/>
    <property type="evidence" value="ECO:0007669"/>
    <property type="project" value="InterPro"/>
</dbReference>
<evidence type="ECO:0000259" key="3">
    <source>
        <dbReference type="PROSITE" id="PS50048"/>
    </source>
</evidence>
<feature type="domain" description="Zn(2)-C6 fungal-type" evidence="3">
    <location>
        <begin position="13"/>
        <end position="41"/>
    </location>
</feature>
<dbReference type="AlphaFoldDB" id="A0A074RK41"/>
<dbReference type="Pfam" id="PF00172">
    <property type="entry name" value="Zn_clus"/>
    <property type="match status" value="1"/>
</dbReference>
<dbReference type="InterPro" id="IPR001138">
    <property type="entry name" value="Zn2Cys6_DnaBD"/>
</dbReference>
<protein>
    <submittedName>
        <fullName evidence="4">Putative fungal Zn(2)-cys(6) binuclear cluster domain protein</fullName>
    </submittedName>
</protein>
<dbReference type="PANTHER" id="PTHR37534">
    <property type="entry name" value="TRANSCRIPTIONAL ACTIVATOR PROTEIN UGA3"/>
    <property type="match status" value="1"/>
</dbReference>
<comment type="subcellular location">
    <subcellularLocation>
        <location evidence="1">Nucleus</location>
    </subcellularLocation>
</comment>
<dbReference type="GO" id="GO:0005634">
    <property type="term" value="C:nucleus"/>
    <property type="evidence" value="ECO:0007669"/>
    <property type="project" value="UniProtKB-SubCell"/>
</dbReference>
<evidence type="ECO:0000256" key="1">
    <source>
        <dbReference type="ARBA" id="ARBA00004123"/>
    </source>
</evidence>
<dbReference type="GO" id="GO:0000981">
    <property type="term" value="F:DNA-binding transcription factor activity, RNA polymerase II-specific"/>
    <property type="evidence" value="ECO:0007669"/>
    <property type="project" value="InterPro"/>
</dbReference>
<evidence type="ECO:0000313" key="4">
    <source>
        <dbReference type="EMBL" id="KEP47466.1"/>
    </source>
</evidence>
<name>A0A074RK41_9AGAM</name>
<dbReference type="InterPro" id="IPR036864">
    <property type="entry name" value="Zn2-C6_fun-type_DNA-bd_sf"/>
</dbReference>
<proteinExistence type="predicted"/>
<gene>
    <name evidence="4" type="ORF">V565_154710</name>
</gene>
<dbReference type="PANTHER" id="PTHR37534:SF46">
    <property type="entry name" value="ZN(II)2CYS6 TRANSCRIPTION FACTOR (EUROFUNG)"/>
    <property type="match status" value="1"/>
</dbReference>
<evidence type="ECO:0000313" key="5">
    <source>
        <dbReference type="Proteomes" id="UP000027456"/>
    </source>
</evidence>
<dbReference type="HOGENOM" id="CLU_030589_0_0_1"/>
<dbReference type="Proteomes" id="UP000027456">
    <property type="component" value="Unassembled WGS sequence"/>
</dbReference>
<dbReference type="InterPro" id="IPR021858">
    <property type="entry name" value="Fun_TF"/>
</dbReference>
<dbReference type="OrthoDB" id="3175741at2759"/>
<sequence length="561" mass="63837">MARINRPGPRATSCLTCKKRHQRCDQRIPICERCERGGVECLGYGHTSDTRPRKSSLRTQPTLILPRPPQVGGSGYLSELSTESSSQGELLEAALTSVPSLAVDTNINTSNETHNTPFSNTGCNASPDLWTTNDLALCETKPIPLTGGPMSTFRNLAGLCVQQSRHSFDPFKITLTNPYLDKYLWTQYVKLMEKWYFRPANMHKQTLQCIAHPPQISLTNYSRWIALISLGICEAFMKDDMSQNQLHSVWMKYIEGSLRRELSYHTASRDLESRRRDWVLVSLLRTLVIHSSDVYQVLRSVIPVFLQLAFSNPALWPSGTSLAYVPLMNILNMGSHELAYFALIDCACAMTLGVPQLVEYDTTMYAPPSTTPLHQWAHGSPTEFQLVLAEINACRDKSPAARDWREIERWLLEWQSRPREHTFTESWMRVAWYAVQESWRLALLVYLRLAVCGNASDDPRIQTCVRQLLQVLGTVKERESTNEVPFLVQYLIAGVCARSEAQRKVVFNALKKTKEPKLWIMRGSDFLPVLDHLWHGAAADGRPVNWSDYMRSREALLPVMF</sequence>
<dbReference type="PROSITE" id="PS50048">
    <property type="entry name" value="ZN2_CY6_FUNGAL_2"/>
    <property type="match status" value="1"/>
</dbReference>
<reference evidence="4 5" key="1">
    <citation type="submission" date="2013-12" db="EMBL/GenBank/DDBJ databases">
        <authorList>
            <person name="Cubeta M."/>
            <person name="Pakala S."/>
            <person name="Fedorova N."/>
            <person name="Thomas E."/>
            <person name="Dean R."/>
            <person name="Jabaji S."/>
            <person name="Neate S."/>
            <person name="Toda T."/>
            <person name="Tavantzis S."/>
            <person name="Vilgalys R."/>
            <person name="Bharathan N."/>
            <person name="Pakala S."/>
            <person name="Losada L.S."/>
            <person name="Zafar N."/>
            <person name="Nierman W."/>
        </authorList>
    </citation>
    <scope>NUCLEOTIDE SEQUENCE [LARGE SCALE GENOMIC DNA]</scope>
    <source>
        <strain evidence="4 5">123E</strain>
    </source>
</reference>
<dbReference type="Pfam" id="PF11951">
    <property type="entry name" value="Fungal_trans_2"/>
    <property type="match status" value="1"/>
</dbReference>
<evidence type="ECO:0000256" key="2">
    <source>
        <dbReference type="ARBA" id="ARBA00023242"/>
    </source>
</evidence>
<accession>A0A074RK41</accession>
<dbReference type="EMBL" id="AZST01000734">
    <property type="protein sequence ID" value="KEP47466.1"/>
    <property type="molecule type" value="Genomic_DNA"/>
</dbReference>